<gene>
    <name evidence="1" type="ORF">SAMN02745204_02264</name>
</gene>
<name>A0A1M5AQ14_9GAMM</name>
<organism evidence="1 2">
    <name type="scientific">Thermomonas hydrothermalis</name>
    <dbReference type="NCBI Taxonomy" id="213588"/>
    <lineage>
        <taxon>Bacteria</taxon>
        <taxon>Pseudomonadati</taxon>
        <taxon>Pseudomonadota</taxon>
        <taxon>Gammaproteobacteria</taxon>
        <taxon>Lysobacterales</taxon>
        <taxon>Lysobacteraceae</taxon>
        <taxon>Thermomonas</taxon>
    </lineage>
</organism>
<dbReference type="Proteomes" id="UP000242857">
    <property type="component" value="Unassembled WGS sequence"/>
</dbReference>
<keyword evidence="2" id="KW-1185">Reference proteome</keyword>
<dbReference type="RefSeq" id="WP_072756635.1">
    <property type="nucleotide sequence ID" value="NZ_FQUK01000060.1"/>
</dbReference>
<evidence type="ECO:0000313" key="1">
    <source>
        <dbReference type="EMBL" id="SHF32340.1"/>
    </source>
</evidence>
<protein>
    <submittedName>
        <fullName evidence="1">Uncharacterized protein</fullName>
    </submittedName>
</protein>
<accession>A0A1M5AQ14</accession>
<evidence type="ECO:0000313" key="2">
    <source>
        <dbReference type="Proteomes" id="UP000242857"/>
    </source>
</evidence>
<reference evidence="2" key="1">
    <citation type="submission" date="2016-11" db="EMBL/GenBank/DDBJ databases">
        <authorList>
            <person name="Varghese N."/>
            <person name="Submissions S."/>
        </authorList>
    </citation>
    <scope>NUCLEOTIDE SEQUENCE [LARGE SCALE GENOMIC DNA]</scope>
    <source>
        <strain evidence="2">DSM 14834</strain>
    </source>
</reference>
<dbReference type="STRING" id="213588.SAMN02745204_02264"/>
<dbReference type="AlphaFoldDB" id="A0A1M5AQ14"/>
<proteinExistence type="predicted"/>
<sequence>MLLLLAAFLAFLARFTWMSGLARWYSADWREWAIDRVSRACSLRGVTCAADWRIHQERMDLVADTASGRVVVTITDLPRWHMLHHSEQETALIDQTRRHMQAVGAIAGYIWLPRGRQVWWQRILLAHQRGDLRVIVGDDLRMSRVICTHHPRLSALRGVLRPRR</sequence>
<dbReference type="EMBL" id="FQUK01000060">
    <property type="protein sequence ID" value="SHF32340.1"/>
    <property type="molecule type" value="Genomic_DNA"/>
</dbReference>